<dbReference type="EMBL" id="SACL01000001">
    <property type="protein sequence ID" value="RVT99673.1"/>
    <property type="molecule type" value="Genomic_DNA"/>
</dbReference>
<dbReference type="InterPro" id="IPR024072">
    <property type="entry name" value="DHFR-like_dom_sf"/>
</dbReference>
<feature type="domain" description="Bacterial bifunctional deaminase-reductase C-terminal" evidence="4">
    <location>
        <begin position="29"/>
        <end position="206"/>
    </location>
</feature>
<evidence type="ECO:0000313" key="5">
    <source>
        <dbReference type="EMBL" id="RVT99673.1"/>
    </source>
</evidence>
<dbReference type="SUPFAM" id="SSF53597">
    <property type="entry name" value="Dihydrofolate reductase-like"/>
    <property type="match status" value="1"/>
</dbReference>
<name>A0A437MPU8_9PROT</name>
<protein>
    <submittedName>
        <fullName evidence="5">RibD family protein</fullName>
    </submittedName>
</protein>
<accession>A0A437MPU8</accession>
<evidence type="ECO:0000259" key="4">
    <source>
        <dbReference type="Pfam" id="PF01872"/>
    </source>
</evidence>
<dbReference type="PANTHER" id="PTHR38011">
    <property type="entry name" value="DIHYDROFOLATE REDUCTASE FAMILY PROTEIN (AFU_ORTHOLOGUE AFUA_8G06820)"/>
    <property type="match status" value="1"/>
</dbReference>
<reference evidence="5 6" key="1">
    <citation type="submission" date="2019-01" db="EMBL/GenBank/DDBJ databases">
        <authorList>
            <person name="Chen W.-M."/>
        </authorList>
    </citation>
    <scope>NUCLEOTIDE SEQUENCE [LARGE SCALE GENOMIC DNA]</scope>
    <source>
        <strain evidence="5 6">CCP-6</strain>
    </source>
</reference>
<dbReference type="AlphaFoldDB" id="A0A437MPU8"/>
<evidence type="ECO:0000256" key="1">
    <source>
        <dbReference type="ARBA" id="ARBA00005104"/>
    </source>
</evidence>
<keyword evidence="3" id="KW-0560">Oxidoreductase</keyword>
<keyword evidence="2" id="KW-0521">NADP</keyword>
<dbReference type="GO" id="GO:0008703">
    <property type="term" value="F:5-amino-6-(5-phosphoribosylamino)uracil reductase activity"/>
    <property type="evidence" value="ECO:0007669"/>
    <property type="project" value="InterPro"/>
</dbReference>
<dbReference type="InterPro" id="IPR002734">
    <property type="entry name" value="RibDG_C"/>
</dbReference>
<gene>
    <name evidence="5" type="ORF">EOD42_03680</name>
</gene>
<dbReference type="OrthoDB" id="9800865at2"/>
<dbReference type="Proteomes" id="UP000282957">
    <property type="component" value="Unassembled WGS sequence"/>
</dbReference>
<dbReference type="GO" id="GO:0009231">
    <property type="term" value="P:riboflavin biosynthetic process"/>
    <property type="evidence" value="ECO:0007669"/>
    <property type="project" value="InterPro"/>
</dbReference>
<dbReference type="Gene3D" id="3.40.430.10">
    <property type="entry name" value="Dihydrofolate Reductase, subunit A"/>
    <property type="match status" value="1"/>
</dbReference>
<sequence length="243" mass="25641">MLEGRAEGPLAPLFAPLLAAPDTPDGCLVIGRLAQTLDGRIATRSGSSQWIGGPGDLMHTHRLRALCDVVLVGAATVANDDPQLTTRLVPGPDPVRVILDTRQELPLERKVFQGGPRTILAVAEDAARGTRHGTADILPVPRCGEGRLHLPALLASLAAQGLTRIFVEGGGITVSRFLIAGLIDRLHVTVAPIILGSGRPAFALPEAARISDGLKLSWTCHDIAPDVLFDMAVNRARPPMVCP</sequence>
<dbReference type="InterPro" id="IPR050765">
    <property type="entry name" value="Riboflavin_Biosynth_HTPR"/>
</dbReference>
<dbReference type="PANTHER" id="PTHR38011:SF7">
    <property type="entry name" value="2,5-DIAMINO-6-RIBOSYLAMINO-4(3H)-PYRIMIDINONE 5'-PHOSPHATE REDUCTASE"/>
    <property type="match status" value="1"/>
</dbReference>
<evidence type="ECO:0000313" key="6">
    <source>
        <dbReference type="Proteomes" id="UP000282957"/>
    </source>
</evidence>
<dbReference type="Pfam" id="PF01872">
    <property type="entry name" value="RibD_C"/>
    <property type="match status" value="1"/>
</dbReference>
<comment type="caution">
    <text evidence="5">The sequence shown here is derived from an EMBL/GenBank/DDBJ whole genome shotgun (WGS) entry which is preliminary data.</text>
</comment>
<keyword evidence="6" id="KW-1185">Reference proteome</keyword>
<evidence type="ECO:0000256" key="2">
    <source>
        <dbReference type="ARBA" id="ARBA00022857"/>
    </source>
</evidence>
<organism evidence="5 6">
    <name type="scientific">Rhodovarius crocodyli</name>
    <dbReference type="NCBI Taxonomy" id="1979269"/>
    <lineage>
        <taxon>Bacteria</taxon>
        <taxon>Pseudomonadati</taxon>
        <taxon>Pseudomonadota</taxon>
        <taxon>Alphaproteobacteria</taxon>
        <taxon>Acetobacterales</taxon>
        <taxon>Roseomonadaceae</taxon>
        <taxon>Rhodovarius</taxon>
    </lineage>
</organism>
<proteinExistence type="predicted"/>
<comment type="pathway">
    <text evidence="1">Cofactor biosynthesis; riboflavin biosynthesis.</text>
</comment>
<evidence type="ECO:0000256" key="3">
    <source>
        <dbReference type="ARBA" id="ARBA00023002"/>
    </source>
</evidence>